<keyword evidence="2" id="KW-1185">Reference proteome</keyword>
<comment type="caution">
    <text evidence="1">The sequence shown here is derived from an EMBL/GenBank/DDBJ whole genome shotgun (WGS) entry which is preliminary data.</text>
</comment>
<sequence length="79" mass="8953">RMRSSSVLARKLNYTIRERDTNASANIALSGASIVLAADRRPLPPFRHNSSNQIRYNLVKELSLVATSELIPRDFIRDE</sequence>
<dbReference type="Proteomes" id="UP000789375">
    <property type="component" value="Unassembled WGS sequence"/>
</dbReference>
<gene>
    <name evidence="1" type="ORF">FMOSSE_LOCUS14762</name>
</gene>
<accession>A0A9N9NB57</accession>
<feature type="non-terminal residue" evidence="1">
    <location>
        <position position="1"/>
    </location>
</feature>
<reference evidence="1" key="1">
    <citation type="submission" date="2021-06" db="EMBL/GenBank/DDBJ databases">
        <authorList>
            <person name="Kallberg Y."/>
            <person name="Tangrot J."/>
            <person name="Rosling A."/>
        </authorList>
    </citation>
    <scope>NUCLEOTIDE SEQUENCE</scope>
    <source>
        <strain evidence="1">87-6 pot B 2015</strain>
    </source>
</reference>
<dbReference type="AlphaFoldDB" id="A0A9N9NB57"/>
<evidence type="ECO:0000313" key="2">
    <source>
        <dbReference type="Proteomes" id="UP000789375"/>
    </source>
</evidence>
<proteinExistence type="predicted"/>
<organism evidence="1 2">
    <name type="scientific">Funneliformis mosseae</name>
    <name type="common">Endomycorrhizal fungus</name>
    <name type="synonym">Glomus mosseae</name>
    <dbReference type="NCBI Taxonomy" id="27381"/>
    <lineage>
        <taxon>Eukaryota</taxon>
        <taxon>Fungi</taxon>
        <taxon>Fungi incertae sedis</taxon>
        <taxon>Mucoromycota</taxon>
        <taxon>Glomeromycotina</taxon>
        <taxon>Glomeromycetes</taxon>
        <taxon>Glomerales</taxon>
        <taxon>Glomeraceae</taxon>
        <taxon>Funneliformis</taxon>
    </lineage>
</organism>
<protein>
    <submittedName>
        <fullName evidence="1">11145_t:CDS:1</fullName>
    </submittedName>
</protein>
<dbReference type="EMBL" id="CAJVPP010012467">
    <property type="protein sequence ID" value="CAG8717740.1"/>
    <property type="molecule type" value="Genomic_DNA"/>
</dbReference>
<name>A0A9N9NB57_FUNMO</name>
<evidence type="ECO:0000313" key="1">
    <source>
        <dbReference type="EMBL" id="CAG8717740.1"/>
    </source>
</evidence>